<keyword evidence="5 15" id="KW-0597">Phosphoprotein</keyword>
<comment type="catalytic activity">
    <reaction evidence="1">
        <text>ATP + protein L-histidine = ADP + protein N-phospho-L-histidine.</text>
        <dbReference type="EC" id="2.7.13.3"/>
    </reaction>
</comment>
<dbReference type="OrthoDB" id="9811889at2"/>
<keyword evidence="7" id="KW-0812">Transmembrane</keyword>
<name>A0A5M8QSX6_9BACT</name>
<comment type="subcellular location">
    <subcellularLocation>
        <location evidence="2">Cell membrane</location>
        <topology evidence="2">Multi-pass membrane protein</topology>
    </subcellularLocation>
</comment>
<feature type="domain" description="HPt" evidence="20">
    <location>
        <begin position="1367"/>
        <end position="1459"/>
    </location>
</feature>
<dbReference type="SUPFAM" id="SSF52172">
    <property type="entry name" value="CheY-like"/>
    <property type="match status" value="2"/>
</dbReference>
<dbReference type="CDD" id="cd00082">
    <property type="entry name" value="HisKA"/>
    <property type="match status" value="1"/>
</dbReference>
<evidence type="ECO:0000256" key="1">
    <source>
        <dbReference type="ARBA" id="ARBA00000085"/>
    </source>
</evidence>
<evidence type="ECO:0000259" key="18">
    <source>
        <dbReference type="PROSITE" id="PS50112"/>
    </source>
</evidence>
<dbReference type="GO" id="GO:0000155">
    <property type="term" value="F:phosphorelay sensor kinase activity"/>
    <property type="evidence" value="ECO:0007669"/>
    <property type="project" value="InterPro"/>
</dbReference>
<dbReference type="FunFam" id="1.10.287.130:FF:000003">
    <property type="entry name" value="Histidine kinase"/>
    <property type="match status" value="1"/>
</dbReference>
<dbReference type="InterPro" id="IPR035965">
    <property type="entry name" value="PAS-like_dom_sf"/>
</dbReference>
<dbReference type="SMART" id="SM00091">
    <property type="entry name" value="PAS"/>
    <property type="match status" value="3"/>
</dbReference>
<dbReference type="SUPFAM" id="SSF55874">
    <property type="entry name" value="ATPase domain of HSP90 chaperone/DNA topoisomerase II/histidine kinase"/>
    <property type="match status" value="1"/>
</dbReference>
<feature type="modified residue" description="Phosphohistidine" evidence="14">
    <location>
        <position position="1406"/>
    </location>
</feature>
<evidence type="ECO:0000256" key="2">
    <source>
        <dbReference type="ARBA" id="ARBA00004651"/>
    </source>
</evidence>
<feature type="domain" description="Response regulatory" evidence="17">
    <location>
        <begin position="1063"/>
        <end position="1181"/>
    </location>
</feature>
<dbReference type="InterPro" id="IPR036097">
    <property type="entry name" value="HisK_dim/P_sf"/>
</dbReference>
<dbReference type="PANTHER" id="PTHR45339:SF1">
    <property type="entry name" value="HYBRID SIGNAL TRANSDUCTION HISTIDINE KINASE J"/>
    <property type="match status" value="1"/>
</dbReference>
<dbReference type="CDD" id="cd17546">
    <property type="entry name" value="REC_hyHK_CKI1_RcsC-like"/>
    <property type="match status" value="2"/>
</dbReference>
<feature type="domain" description="PAS" evidence="18">
    <location>
        <begin position="166"/>
        <end position="236"/>
    </location>
</feature>
<dbReference type="CDD" id="cd16922">
    <property type="entry name" value="HATPase_EvgS-ArcB-TorS-like"/>
    <property type="match status" value="1"/>
</dbReference>
<evidence type="ECO:0000259" key="20">
    <source>
        <dbReference type="PROSITE" id="PS50894"/>
    </source>
</evidence>
<dbReference type="SUPFAM" id="SSF47384">
    <property type="entry name" value="Homodimeric domain of signal transducing histidine kinase"/>
    <property type="match status" value="1"/>
</dbReference>
<sequence length="1466" mass="165218">MEHHSTPDQEMERLNALRKYDILDTHAQQKFDGLCELASLICEVPVMLISFIDEKRQWYKSKRGMDACETALDLTFCRYTIQQKTILEVEDTTLDSRFKDHVFVTDQPYIRFYVGVPLIDPDGHVLGTICATDTRVRKLNDNQKRALELLADQVMVLLIEQTRIRQLRQFESMAQLSADIIVVASLEGYFKEVNPSFTQLLGWPRESILTTSILSLVHPDDLQTAREILVRLSAGESRSNAEIRFENQAGEYLRVQWSINSDPETGTLLAIGRDITADKEREKKLRNSEDNFRSFFENAQGLMCTHDLDGRFLEVNSEGARLLGYSKEEMRQMSLFDLVPARHRQQLRAYLHQIQLTTKASGLMTILHKDGSYKIWKYNNIHLHSPDGTGYILSNSIDVTQSQRQAKELLSTQHMLLQTNEVARIGGWEVDLASQKVYWTEITRKIHEIDADYEPDVATGISFFKEGENREKIRQAVQDAITQGKSYDVELQLITAKGKEIWVRAIGNAEMKEGKCTRLYGTFQDIDEKKKTELQIIQSRSLLSNVLRAASEVSIIASDTEGIINVFNQGAEKLLGYKPEEVIGKAVVDLVHVKHELRERSSQLSSEYGMPLEGFQVLIHKAQREGSETREWTYRTKEGLLRPVLLAVTPILGHQQQIMGYLGVAIDLTARKEAEKELATERSRLWAFVEHTPAAVAMCDTGFKYIATSRKWQQEYSLASGHTGGLDHDQIFGAGTGKWKDIYQKCLLDGIVSDGEEVYRPDGWAHDKHVSWKVRPWYDKSAIGGIMVFVQDVTLMAIQKQELNQARLHAEQASMAKSEFLANMSHEIRTPLNGVIGFTDLVLKTELNETQKNYLDIVNKSAHALLGIINDILDFSKIEAGKLELQKEKCDIYEIAAQAAAIISFPVQSKGLEMLLNMDAGLPRFIWTDEVRLKQVLINLLSNASKFTDQGEIELRINMLAYDPAETGQLTCRFTVRDTGIGIRAEKQDKIFEAFLQEDGSTTKKYGGTGLGLTISNKLLAMMGSRLQLSSVPGKGSTFYFDLTMKAEPGAPIIWENADHIKNVLIVDDNATNRMILQQMLAYLKINTFLARDGYEALDALSKGAVYDAVLMDYHMPDMDGLETIRKIREGFSPAELPVVLLNSSADDAMVIKGCEELRVNYRLLKPVNLGDISLALSRLSQKESPKLPAKEPVREIIDIPLTVLIAEDNPVNMFLAKTVIGQIAVNARIIEAVNGVEALALCRQHLPDLIFMDVQMPQMNGYEATMQIRQIPSSGHIPIIALTAGNLKGEKEKCIQAGMDDFVTKPFAQQTLRDIFEKYISKSRSKENLSILTEELGINQQIAQPDPDPVSSHLDIQQLGEMYMQDHEFIAEFLSLTRQALLNGMSDLKAHHNRHDLDAIRAVGHKLKGAAASAFIPVITGMAARLEHLDHYDPQTVQKLLDELERETELVLSLVDTVVKRTTSH</sequence>
<evidence type="ECO:0000256" key="10">
    <source>
        <dbReference type="ARBA" id="ARBA00022840"/>
    </source>
</evidence>
<evidence type="ECO:0000256" key="8">
    <source>
        <dbReference type="ARBA" id="ARBA00022741"/>
    </source>
</evidence>
<dbReference type="SMART" id="SM00387">
    <property type="entry name" value="HATPase_c"/>
    <property type="match status" value="1"/>
</dbReference>
<dbReference type="SMART" id="SM00388">
    <property type="entry name" value="HisKA"/>
    <property type="match status" value="1"/>
</dbReference>
<keyword evidence="13" id="KW-0472">Membrane</keyword>
<dbReference type="NCBIfam" id="TIGR00229">
    <property type="entry name" value="sensory_box"/>
    <property type="match status" value="3"/>
</dbReference>
<feature type="domain" description="Response regulatory" evidence="17">
    <location>
        <begin position="1203"/>
        <end position="1321"/>
    </location>
</feature>
<dbReference type="SUPFAM" id="SSF55781">
    <property type="entry name" value="GAF domain-like"/>
    <property type="match status" value="1"/>
</dbReference>
<evidence type="ECO:0000256" key="15">
    <source>
        <dbReference type="PROSITE-ProRule" id="PRU00169"/>
    </source>
</evidence>
<evidence type="ECO:0000256" key="14">
    <source>
        <dbReference type="PROSITE-ProRule" id="PRU00110"/>
    </source>
</evidence>
<dbReference type="Gene3D" id="3.30.450.40">
    <property type="match status" value="1"/>
</dbReference>
<dbReference type="Pfam" id="PF02518">
    <property type="entry name" value="HATPase_c"/>
    <property type="match status" value="1"/>
</dbReference>
<evidence type="ECO:0000256" key="9">
    <source>
        <dbReference type="ARBA" id="ARBA00022777"/>
    </source>
</evidence>
<reference evidence="21 22" key="1">
    <citation type="submission" date="2019-05" db="EMBL/GenBank/DDBJ databases">
        <authorList>
            <person name="Qu J.-H."/>
        </authorList>
    </citation>
    <scope>NUCLEOTIDE SEQUENCE [LARGE SCALE GENOMIC DNA]</scope>
    <source>
        <strain evidence="21 22">NS28</strain>
    </source>
</reference>
<evidence type="ECO:0000256" key="3">
    <source>
        <dbReference type="ARBA" id="ARBA00012438"/>
    </source>
</evidence>
<dbReference type="PROSITE" id="PS50109">
    <property type="entry name" value="HIS_KIN"/>
    <property type="match status" value="1"/>
</dbReference>
<dbReference type="PANTHER" id="PTHR45339">
    <property type="entry name" value="HYBRID SIGNAL TRANSDUCTION HISTIDINE KINASE J"/>
    <property type="match status" value="1"/>
</dbReference>
<evidence type="ECO:0000256" key="11">
    <source>
        <dbReference type="ARBA" id="ARBA00022989"/>
    </source>
</evidence>
<dbReference type="RefSeq" id="WP_138279367.1">
    <property type="nucleotide sequence ID" value="NZ_VBSN01000053.1"/>
</dbReference>
<keyword evidence="4" id="KW-1003">Cell membrane</keyword>
<dbReference type="Gene3D" id="1.10.287.130">
    <property type="match status" value="1"/>
</dbReference>
<feature type="domain" description="PAS" evidence="18">
    <location>
        <begin position="288"/>
        <end position="354"/>
    </location>
</feature>
<dbReference type="GO" id="GO:0005524">
    <property type="term" value="F:ATP binding"/>
    <property type="evidence" value="ECO:0007669"/>
    <property type="project" value="UniProtKB-KW"/>
</dbReference>
<dbReference type="InterPro" id="IPR011006">
    <property type="entry name" value="CheY-like_superfamily"/>
</dbReference>
<organism evidence="21 22">
    <name type="scientific">Dyadobacter flavalbus</name>
    <dbReference type="NCBI Taxonomy" id="2579942"/>
    <lineage>
        <taxon>Bacteria</taxon>
        <taxon>Pseudomonadati</taxon>
        <taxon>Bacteroidota</taxon>
        <taxon>Cytophagia</taxon>
        <taxon>Cytophagales</taxon>
        <taxon>Spirosomataceae</taxon>
        <taxon>Dyadobacter</taxon>
    </lineage>
</organism>
<dbReference type="SMART" id="SM00448">
    <property type="entry name" value="REC"/>
    <property type="match status" value="2"/>
</dbReference>
<dbReference type="InterPro" id="IPR003661">
    <property type="entry name" value="HisK_dim/P_dom"/>
</dbReference>
<dbReference type="Gene3D" id="1.20.120.160">
    <property type="entry name" value="HPT domain"/>
    <property type="match status" value="1"/>
</dbReference>
<proteinExistence type="predicted"/>
<dbReference type="InterPro" id="IPR000700">
    <property type="entry name" value="PAS-assoc_C"/>
</dbReference>
<evidence type="ECO:0000256" key="4">
    <source>
        <dbReference type="ARBA" id="ARBA00022475"/>
    </source>
</evidence>
<evidence type="ECO:0000259" key="19">
    <source>
        <dbReference type="PROSITE" id="PS50113"/>
    </source>
</evidence>
<feature type="domain" description="PAC" evidence="19">
    <location>
        <begin position="628"/>
        <end position="680"/>
    </location>
</feature>
<dbReference type="Pfam" id="PF00072">
    <property type="entry name" value="Response_reg"/>
    <property type="match status" value="2"/>
</dbReference>
<dbReference type="InterPro" id="IPR013655">
    <property type="entry name" value="PAS_fold_3"/>
</dbReference>
<evidence type="ECO:0000256" key="7">
    <source>
        <dbReference type="ARBA" id="ARBA00022692"/>
    </source>
</evidence>
<dbReference type="InterPro" id="IPR003018">
    <property type="entry name" value="GAF"/>
</dbReference>
<dbReference type="SMART" id="SM00065">
    <property type="entry name" value="GAF"/>
    <property type="match status" value="1"/>
</dbReference>
<dbReference type="PROSITE" id="PS50110">
    <property type="entry name" value="RESPONSE_REGULATORY"/>
    <property type="match status" value="2"/>
</dbReference>
<evidence type="ECO:0000256" key="5">
    <source>
        <dbReference type="ARBA" id="ARBA00022553"/>
    </source>
</evidence>
<dbReference type="Pfam" id="PF08447">
    <property type="entry name" value="PAS_3"/>
    <property type="match status" value="2"/>
</dbReference>
<keyword evidence="12" id="KW-0902">Two-component regulatory system</keyword>
<feature type="modified residue" description="4-aspartylphosphate" evidence="15">
    <location>
        <position position="1113"/>
    </location>
</feature>
<dbReference type="PRINTS" id="PR00344">
    <property type="entry name" value="BCTRLSENSOR"/>
</dbReference>
<dbReference type="InterPro" id="IPR029016">
    <property type="entry name" value="GAF-like_dom_sf"/>
</dbReference>
<dbReference type="InterPro" id="IPR004358">
    <property type="entry name" value="Sig_transdc_His_kin-like_C"/>
</dbReference>
<dbReference type="EMBL" id="VBSN01000053">
    <property type="protein sequence ID" value="KAA6438004.1"/>
    <property type="molecule type" value="Genomic_DNA"/>
</dbReference>
<evidence type="ECO:0000256" key="13">
    <source>
        <dbReference type="ARBA" id="ARBA00023136"/>
    </source>
</evidence>
<dbReference type="InterPro" id="IPR001610">
    <property type="entry name" value="PAC"/>
</dbReference>
<dbReference type="InterPro" id="IPR036641">
    <property type="entry name" value="HPT_dom_sf"/>
</dbReference>
<dbReference type="InterPro" id="IPR036890">
    <property type="entry name" value="HATPase_C_sf"/>
</dbReference>
<dbReference type="InterPro" id="IPR005467">
    <property type="entry name" value="His_kinase_dom"/>
</dbReference>
<accession>A0A5M8QSX6</accession>
<dbReference type="EC" id="2.7.13.3" evidence="3"/>
<dbReference type="Pfam" id="PF00512">
    <property type="entry name" value="HisKA"/>
    <property type="match status" value="1"/>
</dbReference>
<keyword evidence="11" id="KW-1133">Transmembrane helix</keyword>
<dbReference type="Pfam" id="PF01590">
    <property type="entry name" value="GAF"/>
    <property type="match status" value="1"/>
</dbReference>
<keyword evidence="10" id="KW-0067">ATP-binding</keyword>
<dbReference type="PROSITE" id="PS50894">
    <property type="entry name" value="HPT"/>
    <property type="match status" value="1"/>
</dbReference>
<dbReference type="Gene3D" id="3.30.565.10">
    <property type="entry name" value="Histidine kinase-like ATPase, C-terminal domain"/>
    <property type="match status" value="1"/>
</dbReference>
<dbReference type="SUPFAM" id="SSF47226">
    <property type="entry name" value="Histidine-containing phosphotransfer domain, HPT domain"/>
    <property type="match status" value="1"/>
</dbReference>
<feature type="domain" description="PAC" evidence="19">
    <location>
        <begin position="487"/>
        <end position="538"/>
    </location>
</feature>
<dbReference type="Proteomes" id="UP000323994">
    <property type="component" value="Unassembled WGS sequence"/>
</dbReference>
<dbReference type="PROSITE" id="PS50112">
    <property type="entry name" value="PAS"/>
    <property type="match status" value="3"/>
</dbReference>
<dbReference type="InterPro" id="IPR013767">
    <property type="entry name" value="PAS_fold"/>
</dbReference>
<dbReference type="Pfam" id="PF00989">
    <property type="entry name" value="PAS"/>
    <property type="match status" value="2"/>
</dbReference>
<dbReference type="Gene3D" id="3.30.450.20">
    <property type="entry name" value="PAS domain"/>
    <property type="match status" value="5"/>
</dbReference>
<gene>
    <name evidence="21" type="ORF">FEM33_18920</name>
</gene>
<dbReference type="InterPro" id="IPR008207">
    <property type="entry name" value="Sig_transdc_His_kin_Hpt_dom"/>
</dbReference>
<feature type="domain" description="PAS" evidence="18">
    <location>
        <begin position="539"/>
        <end position="592"/>
    </location>
</feature>
<dbReference type="CDD" id="cd00130">
    <property type="entry name" value="PAS"/>
    <property type="match status" value="3"/>
</dbReference>
<keyword evidence="9" id="KW-0418">Kinase</keyword>
<evidence type="ECO:0000256" key="6">
    <source>
        <dbReference type="ARBA" id="ARBA00022679"/>
    </source>
</evidence>
<keyword evidence="6" id="KW-0808">Transferase</keyword>
<dbReference type="SUPFAM" id="SSF55785">
    <property type="entry name" value="PYP-like sensor domain (PAS domain)"/>
    <property type="match status" value="5"/>
</dbReference>
<dbReference type="PROSITE" id="PS50113">
    <property type="entry name" value="PAC"/>
    <property type="match status" value="2"/>
</dbReference>
<dbReference type="InterPro" id="IPR003594">
    <property type="entry name" value="HATPase_dom"/>
</dbReference>
<dbReference type="GO" id="GO:0006355">
    <property type="term" value="P:regulation of DNA-templated transcription"/>
    <property type="evidence" value="ECO:0007669"/>
    <property type="project" value="InterPro"/>
</dbReference>
<protein>
    <recommendedName>
        <fullName evidence="3">histidine kinase</fullName>
        <ecNumber evidence="3">2.7.13.3</ecNumber>
    </recommendedName>
</protein>
<evidence type="ECO:0000313" key="22">
    <source>
        <dbReference type="Proteomes" id="UP000323994"/>
    </source>
</evidence>
<dbReference type="Gene3D" id="3.40.50.2300">
    <property type="match status" value="2"/>
</dbReference>
<evidence type="ECO:0000313" key="21">
    <source>
        <dbReference type="EMBL" id="KAA6438004.1"/>
    </source>
</evidence>
<evidence type="ECO:0000259" key="16">
    <source>
        <dbReference type="PROSITE" id="PS50109"/>
    </source>
</evidence>
<feature type="modified residue" description="4-aspartylphosphate" evidence="15">
    <location>
        <position position="1254"/>
    </location>
</feature>
<dbReference type="FunFam" id="3.30.565.10:FF:000010">
    <property type="entry name" value="Sensor histidine kinase RcsC"/>
    <property type="match status" value="1"/>
</dbReference>
<keyword evidence="22" id="KW-1185">Reference proteome</keyword>
<comment type="caution">
    <text evidence="21">The sequence shown here is derived from an EMBL/GenBank/DDBJ whole genome shotgun (WGS) entry which is preliminary data.</text>
</comment>
<keyword evidence="8" id="KW-0547">Nucleotide-binding</keyword>
<feature type="domain" description="Histidine kinase" evidence="16">
    <location>
        <begin position="823"/>
        <end position="1047"/>
    </location>
</feature>
<dbReference type="InterPro" id="IPR001789">
    <property type="entry name" value="Sig_transdc_resp-reg_receiver"/>
</dbReference>
<evidence type="ECO:0000256" key="12">
    <source>
        <dbReference type="ARBA" id="ARBA00023012"/>
    </source>
</evidence>
<dbReference type="SMART" id="SM00086">
    <property type="entry name" value="PAC"/>
    <property type="match status" value="3"/>
</dbReference>
<dbReference type="GO" id="GO:0005886">
    <property type="term" value="C:plasma membrane"/>
    <property type="evidence" value="ECO:0007669"/>
    <property type="project" value="UniProtKB-SubCell"/>
</dbReference>
<dbReference type="InterPro" id="IPR000014">
    <property type="entry name" value="PAS"/>
</dbReference>
<evidence type="ECO:0000259" key="17">
    <source>
        <dbReference type="PROSITE" id="PS50110"/>
    </source>
</evidence>